<reference evidence="2 3" key="1">
    <citation type="submission" date="2016-10" db="EMBL/GenBank/DDBJ databases">
        <title>Draft genome sequence of Coniochaeta ligniaria NRRL30616, a lignocellulolytic fungus for bioabatement of inhibitors in plant biomass hydrolysates.</title>
        <authorList>
            <consortium name="DOE Joint Genome Institute"/>
            <person name="Jimenez D.J."/>
            <person name="Hector R.E."/>
            <person name="Riley R."/>
            <person name="Sun H."/>
            <person name="Grigoriev I.V."/>
            <person name="Van Elsas J.D."/>
            <person name="Nichols N.N."/>
        </authorList>
    </citation>
    <scope>NUCLEOTIDE SEQUENCE [LARGE SCALE GENOMIC DNA]</scope>
    <source>
        <strain evidence="2 3">NRRL 30616</strain>
    </source>
</reference>
<feature type="compositionally biased region" description="Low complexity" evidence="1">
    <location>
        <begin position="229"/>
        <end position="242"/>
    </location>
</feature>
<feature type="region of interest" description="Disordered" evidence="1">
    <location>
        <begin position="472"/>
        <end position="506"/>
    </location>
</feature>
<evidence type="ECO:0000256" key="1">
    <source>
        <dbReference type="SAM" id="MobiDB-lite"/>
    </source>
</evidence>
<dbReference type="AlphaFoldDB" id="A0A1J7ILY6"/>
<gene>
    <name evidence="2" type="ORF">CONLIGDRAFT_554639</name>
</gene>
<feature type="non-terminal residue" evidence="2">
    <location>
        <position position="595"/>
    </location>
</feature>
<proteinExistence type="predicted"/>
<dbReference type="STRING" id="1408157.A0A1J7ILY6"/>
<dbReference type="PANTHER" id="PTHR16469:SF27">
    <property type="entry name" value="UBIQUITIN-ASSOCIATED AND SH3 DOMAIN-CONTAINING BA-RELATED"/>
    <property type="match status" value="1"/>
</dbReference>
<feature type="compositionally biased region" description="Polar residues" evidence="1">
    <location>
        <begin position="553"/>
        <end position="571"/>
    </location>
</feature>
<accession>A0A1J7ILY6</accession>
<feature type="region of interest" description="Disordered" evidence="1">
    <location>
        <begin position="221"/>
        <end position="273"/>
    </location>
</feature>
<dbReference type="PANTHER" id="PTHR16469">
    <property type="entry name" value="UBIQUITIN-ASSOCIATED AND SH3 DOMAIN-CONTAINING BA-RELATED"/>
    <property type="match status" value="1"/>
</dbReference>
<feature type="compositionally biased region" description="Acidic residues" evidence="1">
    <location>
        <begin position="582"/>
        <end position="595"/>
    </location>
</feature>
<dbReference type="SUPFAM" id="SSF53254">
    <property type="entry name" value="Phosphoglycerate mutase-like"/>
    <property type="match status" value="1"/>
</dbReference>
<organism evidence="2 3">
    <name type="scientific">Coniochaeta ligniaria NRRL 30616</name>
    <dbReference type="NCBI Taxonomy" id="1408157"/>
    <lineage>
        <taxon>Eukaryota</taxon>
        <taxon>Fungi</taxon>
        <taxon>Dikarya</taxon>
        <taxon>Ascomycota</taxon>
        <taxon>Pezizomycotina</taxon>
        <taxon>Sordariomycetes</taxon>
        <taxon>Sordariomycetidae</taxon>
        <taxon>Coniochaetales</taxon>
        <taxon>Coniochaetaceae</taxon>
        <taxon>Coniochaeta</taxon>
    </lineage>
</organism>
<dbReference type="SMART" id="SM00855">
    <property type="entry name" value="PGAM"/>
    <property type="match status" value="1"/>
</dbReference>
<dbReference type="InParanoid" id="A0A1J7ILY6"/>
<dbReference type="InterPro" id="IPR029033">
    <property type="entry name" value="His_PPase_superfam"/>
</dbReference>
<name>A0A1J7ILY6_9PEZI</name>
<dbReference type="Gene3D" id="3.40.50.1240">
    <property type="entry name" value="Phosphoglycerate mutase-like"/>
    <property type="match status" value="2"/>
</dbReference>
<dbReference type="InterPro" id="IPR051710">
    <property type="entry name" value="Phosphatase_SH3-domain"/>
</dbReference>
<dbReference type="OrthoDB" id="3898179at2759"/>
<dbReference type="InterPro" id="IPR013078">
    <property type="entry name" value="His_Pase_superF_clade-1"/>
</dbReference>
<protein>
    <recommendedName>
        <fullName evidence="4">Phosphoglycerate mutase-like protein</fullName>
    </recommendedName>
</protein>
<feature type="compositionally biased region" description="Low complexity" evidence="1">
    <location>
        <begin position="251"/>
        <end position="270"/>
    </location>
</feature>
<feature type="region of interest" description="Disordered" evidence="1">
    <location>
        <begin position="552"/>
        <end position="595"/>
    </location>
</feature>
<sequence>MGRPPAYVFVVRHGHRLDAADKQWHLSSPAPYDPPLTYNGWLQTHALGAKISSLLKERIQEDEAAAAAQTPNSSARRKRRKYKTIVHSSPFLRCVQTSIGLSAGIAKDPTPLQTSAPKGRVPPIKTLNLGSPDLENTKKLDGEASIFDNRIPRPVQLHETRKTILRLDAFLGEWLTPGYFELITPPPESVMMLATAKADLLRPEHYQTSFPAYATHVHSSSQGQLWGGSPRSSPVTSSPTHPDGLDSFSNTAGTTTRSSSVSSHHGTPSVASPARAGGYVAPVPHYAINSNHTIPTGYVAHARDACVKVDYQWDSMRGPLEWGDGGKFGEEWTEMHRRFRNGLQHLIDWYASAEHPTEMVTRTARWAAKKTPYDPDCAVEDDPEEEDDDDTEAVVILVSHGAGCNALIGALTHQPVLMDVSMASLTMAVRKPEEELHVLEQSSMQSGKTNGKIPLHEYYDLKILASTEHLRSNSQSSGLGLNRTPSSSAGSRGRFTSPFASPLNNTTYSDVNGSRASSANATLTNSRAISGTSSAAEQRGIWASPRSGITVGSGVTSFSTRNPSSGLSRTPSIGLWSPVPKDEDEDEDDSMVLNF</sequence>
<evidence type="ECO:0000313" key="3">
    <source>
        <dbReference type="Proteomes" id="UP000182658"/>
    </source>
</evidence>
<dbReference type="CDD" id="cd07040">
    <property type="entry name" value="HP"/>
    <property type="match status" value="1"/>
</dbReference>
<evidence type="ECO:0000313" key="2">
    <source>
        <dbReference type="EMBL" id="OIW28267.1"/>
    </source>
</evidence>
<evidence type="ECO:0008006" key="4">
    <source>
        <dbReference type="Google" id="ProtNLM"/>
    </source>
</evidence>
<keyword evidence="3" id="KW-1185">Reference proteome</keyword>
<dbReference type="Proteomes" id="UP000182658">
    <property type="component" value="Unassembled WGS sequence"/>
</dbReference>
<feature type="compositionally biased region" description="Polar residues" evidence="1">
    <location>
        <begin position="472"/>
        <end position="490"/>
    </location>
</feature>
<dbReference type="EMBL" id="KV875098">
    <property type="protein sequence ID" value="OIW28267.1"/>
    <property type="molecule type" value="Genomic_DNA"/>
</dbReference>